<reference evidence="1 2" key="1">
    <citation type="submission" date="2017-01" db="EMBL/GenBank/DDBJ databases">
        <title>Genome sequence of Rhodoferax antarcticus ANT.BR, a psychrophilic purple nonsulfur bacterium from an Antarctic microbial mat.</title>
        <authorList>
            <person name="Baker J."/>
            <person name="Riester C."/>
            <person name="Skinner B."/>
            <person name="Newell A."/>
            <person name="Swingley W."/>
            <person name="Madigan M."/>
            <person name="Jung D."/>
            <person name="Asao M."/>
            <person name="Chen M."/>
            <person name="Loughlin P."/>
            <person name="Pan H."/>
            <person name="Lin S."/>
            <person name="Li N."/>
            <person name="Shaw J."/>
            <person name="Prado M."/>
            <person name="Sherman C."/>
            <person name="Li X."/>
            <person name="Tang J."/>
            <person name="Blankenship R."/>
            <person name="Zhao T."/>
            <person name="Touchman J."/>
            <person name="Sattley M."/>
        </authorList>
    </citation>
    <scope>NUCLEOTIDE SEQUENCE [LARGE SCALE GENOMIC DNA]</scope>
    <source>
        <strain evidence="1 2">ANT.BR</strain>
    </source>
</reference>
<evidence type="ECO:0000313" key="2">
    <source>
        <dbReference type="Proteomes" id="UP000185911"/>
    </source>
</evidence>
<dbReference type="SUPFAM" id="SSF53067">
    <property type="entry name" value="Actin-like ATPase domain"/>
    <property type="match status" value="1"/>
</dbReference>
<dbReference type="Proteomes" id="UP000185911">
    <property type="component" value="Unassembled WGS sequence"/>
</dbReference>
<sequence length="365" mass="39779">MIMRWPWQPPSSTNQWVLSWAGDALAYVHARPLGDGGFEVLAMGVEQQATDDAGSFRQRLQALGLKGVDTTIMLRSEQYQLLQIDTPNVPVQELRAAARYQVREMLQTHVDDVTIDVMHVGDDQQKGAGAKHSFVVAATNAVVKVALDFVASLDCRVSVIDIQETAQRNLQTALAQRDGVPERASAALVLTEGPQALLTISANEELFYTRRFDVPEGFLSGTWGQEVAVDAPIDGFTPVQEYVPSYGVGDITLDDDFLSATPAPAPAYAADQVDDDRAQRMVLEVQRSLDVWDRTWSSLPLAGLQVFAGERSAELATWLTRQLGQVVVPLDVKPVFAGLDAVSASDLAQCLPLLGVLLRTEHSVL</sequence>
<evidence type="ECO:0000313" key="1">
    <source>
        <dbReference type="EMBL" id="OLP06390.1"/>
    </source>
</evidence>
<dbReference type="Gene3D" id="3.30.420.40">
    <property type="match status" value="2"/>
</dbReference>
<dbReference type="Gene3D" id="3.30.1490.300">
    <property type="match status" value="1"/>
</dbReference>
<accession>A0A1Q8YEU7</accession>
<keyword evidence="2" id="KW-1185">Reference proteome</keyword>
<evidence type="ECO:0008006" key="3">
    <source>
        <dbReference type="Google" id="ProtNLM"/>
    </source>
</evidence>
<dbReference type="InterPro" id="IPR043129">
    <property type="entry name" value="ATPase_NBD"/>
</dbReference>
<gene>
    <name evidence="1" type="ORF">BLL52_2626</name>
</gene>
<name>A0A1Q8YEU7_9BURK</name>
<dbReference type="STRING" id="81479.RA876_07225"/>
<proteinExistence type="predicted"/>
<dbReference type="AlphaFoldDB" id="A0A1Q8YEU7"/>
<dbReference type="EMBL" id="MSYM01000013">
    <property type="protein sequence ID" value="OLP06390.1"/>
    <property type="molecule type" value="Genomic_DNA"/>
</dbReference>
<comment type="caution">
    <text evidence="1">The sequence shown here is derived from an EMBL/GenBank/DDBJ whole genome shotgun (WGS) entry which is preliminary data.</text>
</comment>
<organism evidence="1 2">
    <name type="scientific">Rhodoferax antarcticus ANT.BR</name>
    <dbReference type="NCBI Taxonomy" id="1111071"/>
    <lineage>
        <taxon>Bacteria</taxon>
        <taxon>Pseudomonadati</taxon>
        <taxon>Pseudomonadota</taxon>
        <taxon>Betaproteobacteria</taxon>
        <taxon>Burkholderiales</taxon>
        <taxon>Comamonadaceae</taxon>
        <taxon>Rhodoferax</taxon>
    </lineage>
</organism>
<protein>
    <recommendedName>
        <fullName evidence="3">Type IV pilus assembly protein PilM</fullName>
    </recommendedName>
</protein>